<proteinExistence type="predicted"/>
<name>A0ABX0X6X7_9BACT</name>
<gene>
    <name evidence="1" type="ORF">GGR27_000296</name>
</gene>
<organism evidence="1 2">
    <name type="scientific">Neolewinella antarctica</name>
    <dbReference type="NCBI Taxonomy" id="442734"/>
    <lineage>
        <taxon>Bacteria</taxon>
        <taxon>Pseudomonadati</taxon>
        <taxon>Bacteroidota</taxon>
        <taxon>Saprospiria</taxon>
        <taxon>Saprospirales</taxon>
        <taxon>Lewinellaceae</taxon>
        <taxon>Neolewinella</taxon>
    </lineage>
</organism>
<sequence length="147" mass="16619">MIYCIITSPGYFQIGANPFNEGFGGDKNYLLDSAQSLHGRASAISYVTRPYREGYTKEGETLHVTGADYTLSMADEDYTFASHFQGWDDLNLKKKFGELHQAKVHYPNQIEGSVKSHFSDDEWRYLNGEMKDGRLSDTILSMINTGK</sequence>
<dbReference type="EMBL" id="JAATJH010000001">
    <property type="protein sequence ID" value="NJC24815.1"/>
    <property type="molecule type" value="Genomic_DNA"/>
</dbReference>
<evidence type="ECO:0000313" key="1">
    <source>
        <dbReference type="EMBL" id="NJC24815.1"/>
    </source>
</evidence>
<protein>
    <submittedName>
        <fullName evidence="1">Uncharacterized protein</fullName>
    </submittedName>
</protein>
<accession>A0ABX0X6X7</accession>
<reference evidence="1 2" key="1">
    <citation type="submission" date="2020-03" db="EMBL/GenBank/DDBJ databases">
        <title>Genomic Encyclopedia of Type Strains, Phase IV (KMG-IV): sequencing the most valuable type-strain genomes for metagenomic binning, comparative biology and taxonomic classification.</title>
        <authorList>
            <person name="Goeker M."/>
        </authorList>
    </citation>
    <scope>NUCLEOTIDE SEQUENCE [LARGE SCALE GENOMIC DNA]</scope>
    <source>
        <strain evidence="1 2">DSM 105096</strain>
    </source>
</reference>
<dbReference type="Proteomes" id="UP000770785">
    <property type="component" value="Unassembled WGS sequence"/>
</dbReference>
<keyword evidence="2" id="KW-1185">Reference proteome</keyword>
<evidence type="ECO:0000313" key="2">
    <source>
        <dbReference type="Proteomes" id="UP000770785"/>
    </source>
</evidence>
<dbReference type="RefSeq" id="WP_168035622.1">
    <property type="nucleotide sequence ID" value="NZ_JAATJH010000001.1"/>
</dbReference>
<comment type="caution">
    <text evidence="1">The sequence shown here is derived from an EMBL/GenBank/DDBJ whole genome shotgun (WGS) entry which is preliminary data.</text>
</comment>